<feature type="chain" id="PRO_5001853661" description="Sec translocon accessory complex subunit YajC" evidence="12">
    <location>
        <begin position="21"/>
        <end position="124"/>
    </location>
</feature>
<dbReference type="AlphaFoldDB" id="A0A090D028"/>
<evidence type="ECO:0000256" key="6">
    <source>
        <dbReference type="ARBA" id="ARBA00022692"/>
    </source>
</evidence>
<dbReference type="NCBIfam" id="TIGR00739">
    <property type="entry name" value="yajC"/>
    <property type="match status" value="1"/>
</dbReference>
<comment type="similarity">
    <text evidence="2">Belongs to the YajC family.</text>
</comment>
<evidence type="ECO:0000256" key="8">
    <source>
        <dbReference type="ARBA" id="ARBA00022989"/>
    </source>
</evidence>
<evidence type="ECO:0000256" key="2">
    <source>
        <dbReference type="ARBA" id="ARBA00006742"/>
    </source>
</evidence>
<evidence type="ECO:0000256" key="3">
    <source>
        <dbReference type="ARBA" id="ARBA00014962"/>
    </source>
</evidence>
<keyword evidence="9" id="KW-0811">Translocation</keyword>
<keyword evidence="4" id="KW-0813">Transport</keyword>
<keyword evidence="10 11" id="KW-0472">Membrane</keyword>
<evidence type="ECO:0000256" key="10">
    <source>
        <dbReference type="ARBA" id="ARBA00023136"/>
    </source>
</evidence>
<keyword evidence="8 11" id="KW-1133">Transmembrane helix</keyword>
<keyword evidence="14" id="KW-1185">Reference proteome</keyword>
<keyword evidence="5" id="KW-1003">Cell membrane</keyword>
<evidence type="ECO:0000256" key="9">
    <source>
        <dbReference type="ARBA" id="ARBA00023010"/>
    </source>
</evidence>
<keyword evidence="7" id="KW-0653">Protein transport</keyword>
<organism evidence="13 14">
    <name type="scientific">Candidatus Criblamydia sequanensis CRIB-18</name>
    <dbReference type="NCBI Taxonomy" id="1437425"/>
    <lineage>
        <taxon>Bacteria</taxon>
        <taxon>Pseudomonadati</taxon>
        <taxon>Chlamydiota</taxon>
        <taxon>Chlamydiia</taxon>
        <taxon>Parachlamydiales</taxon>
        <taxon>Candidatus Criblamydiaceae</taxon>
        <taxon>Candidatus Criblamydia</taxon>
    </lineage>
</organism>
<dbReference type="PANTHER" id="PTHR33909">
    <property type="entry name" value="SEC TRANSLOCON ACCESSORY COMPLEX SUBUNIT YAJC"/>
    <property type="match status" value="1"/>
</dbReference>
<feature type="transmembrane region" description="Helical" evidence="11">
    <location>
        <begin position="30"/>
        <end position="51"/>
    </location>
</feature>
<reference evidence="13" key="2">
    <citation type="submission" date="2014-09" db="EMBL/GenBank/DDBJ databases">
        <title>Criblamydia sequanensis harbors a mega-plasmid encoding arsenite resistance.</title>
        <authorList>
            <person name="Bertelli C."/>
            <person name="Goesmann A."/>
            <person name="Greub G."/>
        </authorList>
    </citation>
    <scope>NUCLEOTIDE SEQUENCE [LARGE SCALE GENOMIC DNA]</scope>
    <source>
        <strain evidence="13">CRIB-18</strain>
    </source>
</reference>
<comment type="subcellular location">
    <subcellularLocation>
        <location evidence="1">Cell membrane</location>
        <topology evidence="1">Single-pass membrane protein</topology>
    </subcellularLocation>
</comment>
<dbReference type="RefSeq" id="WP_041016418.1">
    <property type="nucleotide sequence ID" value="NZ_CCEJ010000001.1"/>
</dbReference>
<keyword evidence="6 11" id="KW-0812">Transmembrane</keyword>
<evidence type="ECO:0000256" key="12">
    <source>
        <dbReference type="SAM" id="SignalP"/>
    </source>
</evidence>
<dbReference type="GO" id="GO:0005886">
    <property type="term" value="C:plasma membrane"/>
    <property type="evidence" value="ECO:0007669"/>
    <property type="project" value="UniProtKB-SubCell"/>
</dbReference>
<proteinExistence type="inferred from homology"/>
<evidence type="ECO:0000256" key="4">
    <source>
        <dbReference type="ARBA" id="ARBA00022448"/>
    </source>
</evidence>
<evidence type="ECO:0000313" key="14">
    <source>
        <dbReference type="Proteomes" id="UP000031552"/>
    </source>
</evidence>
<dbReference type="SMART" id="SM01323">
    <property type="entry name" value="YajC"/>
    <property type="match status" value="1"/>
</dbReference>
<dbReference type="GO" id="GO:0015031">
    <property type="term" value="P:protein transport"/>
    <property type="evidence" value="ECO:0007669"/>
    <property type="project" value="UniProtKB-KW"/>
</dbReference>
<evidence type="ECO:0000256" key="7">
    <source>
        <dbReference type="ARBA" id="ARBA00022927"/>
    </source>
</evidence>
<evidence type="ECO:0000256" key="1">
    <source>
        <dbReference type="ARBA" id="ARBA00004162"/>
    </source>
</evidence>
<dbReference type="PRINTS" id="PR01853">
    <property type="entry name" value="YAJCTRNLCASE"/>
</dbReference>
<comment type="caution">
    <text evidence="13">The sequence shown here is derived from an EMBL/GenBank/DDBJ whole genome shotgun (WGS) entry which is preliminary data.</text>
</comment>
<dbReference type="STRING" id="1437425.CSEC_0049"/>
<evidence type="ECO:0000256" key="11">
    <source>
        <dbReference type="SAM" id="Phobius"/>
    </source>
</evidence>
<dbReference type="InterPro" id="IPR003849">
    <property type="entry name" value="Preprotein_translocase_YajC"/>
</dbReference>
<sequence>MKNLTVFFLASFFSFANLSAEDLGSQPPTQSVAPMIVTFTIIALFFYFVVLRPEKKRRKIMEDLRKSLKKGDKVIAVGIVGTVDKIEEETVVLKMVDGSKIEVVKAAISEIQSPNTGAEEKQEG</sequence>
<reference evidence="13" key="1">
    <citation type="submission" date="2013-12" db="EMBL/GenBank/DDBJ databases">
        <authorList>
            <person name="Linke B."/>
        </authorList>
    </citation>
    <scope>NUCLEOTIDE SEQUENCE [LARGE SCALE GENOMIC DNA]</scope>
    <source>
        <strain evidence="13">CRIB-18</strain>
    </source>
</reference>
<keyword evidence="12" id="KW-0732">Signal</keyword>
<name>A0A090D028_9BACT</name>
<dbReference type="EMBL" id="CCEJ010000001">
    <property type="protein sequence ID" value="CDR32893.1"/>
    <property type="molecule type" value="Genomic_DNA"/>
</dbReference>
<evidence type="ECO:0000256" key="5">
    <source>
        <dbReference type="ARBA" id="ARBA00022475"/>
    </source>
</evidence>
<accession>A0A090D028</accession>
<dbReference type="Pfam" id="PF02699">
    <property type="entry name" value="YajC"/>
    <property type="match status" value="1"/>
</dbReference>
<feature type="signal peptide" evidence="12">
    <location>
        <begin position="1"/>
        <end position="20"/>
    </location>
</feature>
<dbReference type="Proteomes" id="UP000031552">
    <property type="component" value="Unassembled WGS sequence"/>
</dbReference>
<evidence type="ECO:0000313" key="13">
    <source>
        <dbReference type="EMBL" id="CDR32893.1"/>
    </source>
</evidence>
<dbReference type="eggNOG" id="COG1862">
    <property type="taxonomic scope" value="Bacteria"/>
</dbReference>
<protein>
    <recommendedName>
        <fullName evidence="3">Sec translocon accessory complex subunit YajC</fullName>
    </recommendedName>
</protein>
<dbReference type="PANTHER" id="PTHR33909:SF1">
    <property type="entry name" value="SEC TRANSLOCON ACCESSORY COMPLEX SUBUNIT YAJC"/>
    <property type="match status" value="1"/>
</dbReference>
<gene>
    <name evidence="13" type="ORF">CSEC_0049</name>
</gene>
<dbReference type="OrthoDB" id="9800132at2"/>